<evidence type="ECO:0000313" key="2">
    <source>
        <dbReference type="Proteomes" id="UP000659388"/>
    </source>
</evidence>
<reference evidence="1" key="1">
    <citation type="submission" date="2021-01" db="EMBL/GenBank/DDBJ databases">
        <title>Fulvivirga kasyanovii gen. nov., sp nov., a novel member of the phylum Bacteroidetes isolated from seawater in a mussel farm.</title>
        <authorList>
            <person name="Zhao L.-H."/>
            <person name="Wang Z.-J."/>
        </authorList>
    </citation>
    <scope>NUCLEOTIDE SEQUENCE</scope>
    <source>
        <strain evidence="1">2943</strain>
    </source>
</reference>
<protein>
    <submittedName>
        <fullName evidence="1">Uncharacterized protein</fullName>
    </submittedName>
</protein>
<gene>
    <name evidence="1" type="ORF">JL102_11000</name>
</gene>
<organism evidence="1 2">
    <name type="scientific">Fulvivirga sediminis</name>
    <dbReference type="NCBI Taxonomy" id="2803949"/>
    <lineage>
        <taxon>Bacteria</taxon>
        <taxon>Pseudomonadati</taxon>
        <taxon>Bacteroidota</taxon>
        <taxon>Cytophagia</taxon>
        <taxon>Cytophagales</taxon>
        <taxon>Fulvivirgaceae</taxon>
        <taxon>Fulvivirga</taxon>
    </lineage>
</organism>
<name>A0A937F5B7_9BACT</name>
<dbReference type="EMBL" id="JAESIY010000005">
    <property type="protein sequence ID" value="MBL3656661.1"/>
    <property type="molecule type" value="Genomic_DNA"/>
</dbReference>
<keyword evidence="2" id="KW-1185">Reference proteome</keyword>
<dbReference type="Proteomes" id="UP000659388">
    <property type="component" value="Unassembled WGS sequence"/>
</dbReference>
<proteinExistence type="predicted"/>
<evidence type="ECO:0000313" key="1">
    <source>
        <dbReference type="EMBL" id="MBL3656661.1"/>
    </source>
</evidence>
<dbReference type="RefSeq" id="WP_202244446.1">
    <property type="nucleotide sequence ID" value="NZ_JAESIY010000005.1"/>
</dbReference>
<accession>A0A937F5B7</accession>
<sequence length="48" mass="5035">MKFLGLSSGGQGVLNVYSKSNQALDAVLNTTSGVQGTIKYIEETGDNK</sequence>
<dbReference type="AlphaFoldDB" id="A0A937F5B7"/>
<comment type="caution">
    <text evidence="1">The sequence shown here is derived from an EMBL/GenBank/DDBJ whole genome shotgun (WGS) entry which is preliminary data.</text>
</comment>